<reference evidence="1 2" key="1">
    <citation type="journal article" date="2022" name="New Phytol.">
        <title>Ecological generalism drives hyperdiversity of secondary metabolite gene clusters in xylarialean endophytes.</title>
        <authorList>
            <person name="Franco M.E.E."/>
            <person name="Wisecaver J.H."/>
            <person name="Arnold A.E."/>
            <person name="Ju Y.M."/>
            <person name="Slot J.C."/>
            <person name="Ahrendt S."/>
            <person name="Moore L.P."/>
            <person name="Eastman K.E."/>
            <person name="Scott K."/>
            <person name="Konkel Z."/>
            <person name="Mondo S.J."/>
            <person name="Kuo A."/>
            <person name="Hayes R.D."/>
            <person name="Haridas S."/>
            <person name="Andreopoulos B."/>
            <person name="Riley R."/>
            <person name="LaButti K."/>
            <person name="Pangilinan J."/>
            <person name="Lipzen A."/>
            <person name="Amirebrahimi M."/>
            <person name="Yan J."/>
            <person name="Adam C."/>
            <person name="Keymanesh K."/>
            <person name="Ng V."/>
            <person name="Louie K."/>
            <person name="Northen T."/>
            <person name="Drula E."/>
            <person name="Henrissat B."/>
            <person name="Hsieh H.M."/>
            <person name="Youens-Clark K."/>
            <person name="Lutzoni F."/>
            <person name="Miadlikowska J."/>
            <person name="Eastwood D.C."/>
            <person name="Hamelin R.C."/>
            <person name="Grigoriev I.V."/>
            <person name="U'Ren J.M."/>
        </authorList>
    </citation>
    <scope>NUCLEOTIDE SEQUENCE [LARGE SCALE GENOMIC DNA]</scope>
    <source>
        <strain evidence="1 2">ER1909</strain>
    </source>
</reference>
<accession>A0ACC0DJ34</accession>
<keyword evidence="2" id="KW-1185">Reference proteome</keyword>
<sequence>MFKMRLSTFLLSFAVSALAAPAADLTEQQLDDFYTRLVYWNKCSSSQKAAIKAGWQSIWPVQQYFADNDIDFNSAAALEYLGPPANIQAYQTRMQEAIKQHATIQGGWTDWFSWRLHVRCDDPSQFCDKCGNSGPWAYTTQKDTSSGLARINFCPRYFSAPNFEDQIAYGKSANLQTKANMNTYSMSKGWVWFHELLHIDWATKANDQNHVKDIRFSMRDVDGKKKSFPATGALNNKILARNSQNTGFWTSRNADSYTAFALSRYVQSQIGGIYPHLPLAPFQTITPIGLTEANGGQDFDIGNDGTVYYNASSPDTAQVGDQCFVDDESGGSEEAEIDKFSTEDQYSDDYKKQWEQWVSDLGGSGGSSGGSSLGDFKPLPSDQQPTCSGTNLNANFPSSWVTTDGHASAGDLLYRMRDQACQGKCENIQGVPGNSGNPSADGYFAAARQSDTGCEYAVKIAGDKELYFYATNDGANCYDATEKMINTCINDKKNDAGWINGPNYGEFYQVGVRGLNGDGSHHGSFPDDKKTHLGYKQVSCQRTDNGKSDLWYAFKVEVSNWDDGDYGRTIRDKAKKCGVLSEWKYEDEQSYTFSDGRKADKYASWRLPLLIGDRCGEKAIESALGLQSGSVTCKRGEWNEVSMF</sequence>
<name>A0ACC0DJ34_9PEZI</name>
<evidence type="ECO:0000313" key="1">
    <source>
        <dbReference type="EMBL" id="KAI6092540.1"/>
    </source>
</evidence>
<comment type="caution">
    <text evidence="1">The sequence shown here is derived from an EMBL/GenBank/DDBJ whole genome shotgun (WGS) entry which is preliminary data.</text>
</comment>
<gene>
    <name evidence="1" type="ORF">F4821DRAFT_136671</name>
</gene>
<evidence type="ECO:0000313" key="2">
    <source>
        <dbReference type="Proteomes" id="UP001497680"/>
    </source>
</evidence>
<protein>
    <submittedName>
        <fullName evidence="1">Uncharacterized protein</fullName>
    </submittedName>
</protein>
<dbReference type="EMBL" id="MU394283">
    <property type="protein sequence ID" value="KAI6092540.1"/>
    <property type="molecule type" value="Genomic_DNA"/>
</dbReference>
<dbReference type="Proteomes" id="UP001497680">
    <property type="component" value="Unassembled WGS sequence"/>
</dbReference>
<organism evidence="1 2">
    <name type="scientific">Hypoxylon rubiginosum</name>
    <dbReference type="NCBI Taxonomy" id="110542"/>
    <lineage>
        <taxon>Eukaryota</taxon>
        <taxon>Fungi</taxon>
        <taxon>Dikarya</taxon>
        <taxon>Ascomycota</taxon>
        <taxon>Pezizomycotina</taxon>
        <taxon>Sordariomycetes</taxon>
        <taxon>Xylariomycetidae</taxon>
        <taxon>Xylariales</taxon>
        <taxon>Hypoxylaceae</taxon>
        <taxon>Hypoxylon</taxon>
    </lineage>
</organism>
<proteinExistence type="predicted"/>